<dbReference type="PANTHER" id="PTHR44461:SF1">
    <property type="entry name" value="QUINONE OXIDOREDUCTASE-LIKE PROTEIN 1"/>
    <property type="match status" value="1"/>
</dbReference>
<sequence>MKGLYFQQSSTNEKITFVFQERENLPVAEDNYVKLQVKACALSQINTKLLAEMKMEKDFFPVGREIAGIVLDVHKPEKVTWTEAAGTVRDGVRAYTALHYLARLAPGKWVLVMDGASALGTIAIQLAHHRGARVISTAGSPEDRQYLEGLRPALGPSLYSKQFPWKLLRNVKEDKSKLFHF</sequence>
<dbReference type="SUPFAM" id="SSF50129">
    <property type="entry name" value="GroES-like"/>
    <property type="match status" value="1"/>
</dbReference>
<reference evidence="1 2" key="1">
    <citation type="journal article" date="2020" name="Nature">
        <title>Six reference-quality genomes reveal evolution of bat adaptations.</title>
        <authorList>
            <person name="Jebb D."/>
            <person name="Huang Z."/>
            <person name="Pippel M."/>
            <person name="Hughes G.M."/>
            <person name="Lavrichenko K."/>
            <person name="Devanna P."/>
            <person name="Winkler S."/>
            <person name="Jermiin L.S."/>
            <person name="Skirmuntt E.C."/>
            <person name="Katzourakis A."/>
            <person name="Burkitt-Gray L."/>
            <person name="Ray D.A."/>
            <person name="Sullivan K.A.M."/>
            <person name="Roscito J.G."/>
            <person name="Kirilenko B.M."/>
            <person name="Davalos L.M."/>
            <person name="Corthals A.P."/>
            <person name="Power M.L."/>
            <person name="Jones G."/>
            <person name="Ransome R.D."/>
            <person name="Dechmann D.K.N."/>
            <person name="Locatelli A.G."/>
            <person name="Puechmaille S.J."/>
            <person name="Fedrigo O."/>
            <person name="Jarvis E.D."/>
            <person name="Hiller M."/>
            <person name="Vernes S.C."/>
            <person name="Myers E.W."/>
            <person name="Teeling E.C."/>
        </authorList>
    </citation>
    <scope>NUCLEOTIDE SEQUENCE [LARGE SCALE GENOMIC DNA]</scope>
    <source>
        <strain evidence="1">MPipKuh1</strain>
        <tissue evidence="1">Flight muscle</tissue>
    </source>
</reference>
<dbReference type="Proteomes" id="UP000558488">
    <property type="component" value="Unassembled WGS sequence"/>
</dbReference>
<keyword evidence="2" id="KW-1185">Reference proteome</keyword>
<dbReference type="InterPro" id="IPR042633">
    <property type="entry name" value="CRYZL1"/>
</dbReference>
<name>A0A7J7QYR1_PIPKU</name>
<dbReference type="PANTHER" id="PTHR44461">
    <property type="entry name" value="QUINONE OXIDOREDUCTASE-LIKE PROTEIN 1"/>
    <property type="match status" value="1"/>
</dbReference>
<protein>
    <submittedName>
        <fullName evidence="1">Crystallin zeta like 1</fullName>
    </submittedName>
</protein>
<organism evidence="1 2">
    <name type="scientific">Pipistrellus kuhlii</name>
    <name type="common">Kuhl's pipistrelle</name>
    <dbReference type="NCBI Taxonomy" id="59472"/>
    <lineage>
        <taxon>Eukaryota</taxon>
        <taxon>Metazoa</taxon>
        <taxon>Chordata</taxon>
        <taxon>Craniata</taxon>
        <taxon>Vertebrata</taxon>
        <taxon>Euteleostomi</taxon>
        <taxon>Mammalia</taxon>
        <taxon>Eutheria</taxon>
        <taxon>Laurasiatheria</taxon>
        <taxon>Chiroptera</taxon>
        <taxon>Yangochiroptera</taxon>
        <taxon>Vespertilionidae</taxon>
        <taxon>Pipistrellus</taxon>
    </lineage>
</organism>
<dbReference type="AlphaFoldDB" id="A0A7J7QYR1"/>
<dbReference type="Gene3D" id="3.90.180.10">
    <property type="entry name" value="Medium-chain alcohol dehydrogenases, catalytic domain"/>
    <property type="match status" value="1"/>
</dbReference>
<comment type="caution">
    <text evidence="1">The sequence shown here is derived from an EMBL/GenBank/DDBJ whole genome shotgun (WGS) entry which is preliminary data.</text>
</comment>
<accession>A0A7J7QYR1</accession>
<evidence type="ECO:0000313" key="2">
    <source>
        <dbReference type="Proteomes" id="UP000558488"/>
    </source>
</evidence>
<dbReference type="SUPFAM" id="SSF51735">
    <property type="entry name" value="NAD(P)-binding Rossmann-fold domains"/>
    <property type="match status" value="1"/>
</dbReference>
<dbReference type="EMBL" id="JACAGB010000118">
    <property type="protein sequence ID" value="KAF6268887.1"/>
    <property type="molecule type" value="Genomic_DNA"/>
</dbReference>
<dbReference type="InterPro" id="IPR011032">
    <property type="entry name" value="GroES-like_sf"/>
</dbReference>
<dbReference type="InterPro" id="IPR036291">
    <property type="entry name" value="NAD(P)-bd_dom_sf"/>
</dbReference>
<evidence type="ECO:0000313" key="1">
    <source>
        <dbReference type="EMBL" id="KAF6268887.1"/>
    </source>
</evidence>
<proteinExistence type="predicted"/>
<gene>
    <name evidence="1" type="ORF">mPipKuh1_003334</name>
</gene>